<dbReference type="EMBL" id="MNCJ02000316">
    <property type="protein sequence ID" value="KAF5821032.1"/>
    <property type="molecule type" value="Genomic_DNA"/>
</dbReference>
<keyword evidence="4" id="KW-1185">Reference proteome</keyword>
<evidence type="ECO:0000313" key="3">
    <source>
        <dbReference type="EMBL" id="OTG36280.1"/>
    </source>
</evidence>
<evidence type="ECO:0000313" key="4">
    <source>
        <dbReference type="Proteomes" id="UP000215914"/>
    </source>
</evidence>
<accession>A0A251VL09</accession>
<dbReference type="Proteomes" id="UP000215914">
    <property type="component" value="Chromosome 1"/>
</dbReference>
<evidence type="ECO:0000259" key="1">
    <source>
        <dbReference type="SMART" id="SM00848"/>
    </source>
</evidence>
<dbReference type="Pfam" id="PF08246">
    <property type="entry name" value="Inhibitor_I29"/>
    <property type="match status" value="1"/>
</dbReference>
<reference evidence="2 4" key="1">
    <citation type="journal article" date="2017" name="Nature">
        <title>The sunflower genome provides insights into oil metabolism, flowering and Asterid evolution.</title>
        <authorList>
            <person name="Badouin H."/>
            <person name="Gouzy J."/>
            <person name="Grassa C.J."/>
            <person name="Murat F."/>
            <person name="Staton S.E."/>
            <person name="Cottret L."/>
            <person name="Lelandais-Briere C."/>
            <person name="Owens G.L."/>
            <person name="Carrere S."/>
            <person name="Mayjonade B."/>
            <person name="Legrand L."/>
            <person name="Gill N."/>
            <person name="Kane N.C."/>
            <person name="Bowers J.E."/>
            <person name="Hubner S."/>
            <person name="Bellec A."/>
            <person name="Berard A."/>
            <person name="Berges H."/>
            <person name="Blanchet N."/>
            <person name="Boniface M.C."/>
            <person name="Brunel D."/>
            <person name="Catrice O."/>
            <person name="Chaidir N."/>
            <person name="Claudel C."/>
            <person name="Donnadieu C."/>
            <person name="Faraut T."/>
            <person name="Fievet G."/>
            <person name="Helmstetter N."/>
            <person name="King M."/>
            <person name="Knapp S.J."/>
            <person name="Lai Z."/>
            <person name="Le Paslier M.C."/>
            <person name="Lippi Y."/>
            <person name="Lorenzon L."/>
            <person name="Mandel J.R."/>
            <person name="Marage G."/>
            <person name="Marchand G."/>
            <person name="Marquand E."/>
            <person name="Bret-Mestries E."/>
            <person name="Morien E."/>
            <person name="Nambeesan S."/>
            <person name="Nguyen T."/>
            <person name="Pegot-Espagnet P."/>
            <person name="Pouilly N."/>
            <person name="Raftis F."/>
            <person name="Sallet E."/>
            <person name="Schiex T."/>
            <person name="Thomas J."/>
            <person name="Vandecasteele C."/>
            <person name="Vares D."/>
            <person name="Vear F."/>
            <person name="Vautrin S."/>
            <person name="Crespi M."/>
            <person name="Mangin B."/>
            <person name="Burke J.M."/>
            <person name="Salse J."/>
            <person name="Munos S."/>
            <person name="Vincourt P."/>
            <person name="Rieseberg L.H."/>
            <person name="Langlade N.B."/>
        </authorList>
    </citation>
    <scope>NUCLEOTIDE SEQUENCE [LARGE SCALE GENOMIC DNA]</scope>
    <source>
        <strain evidence="4">cv. SF193</strain>
        <tissue evidence="2">Leaves</tissue>
    </source>
</reference>
<dbReference type="GO" id="GO:0004197">
    <property type="term" value="F:cysteine-type endopeptidase activity"/>
    <property type="evidence" value="ECO:0007669"/>
    <property type="project" value="UniProtKB-EC"/>
</dbReference>
<organism evidence="3 4">
    <name type="scientific">Helianthus annuus</name>
    <name type="common">Common sunflower</name>
    <dbReference type="NCBI Taxonomy" id="4232"/>
    <lineage>
        <taxon>Eukaryota</taxon>
        <taxon>Viridiplantae</taxon>
        <taxon>Streptophyta</taxon>
        <taxon>Embryophyta</taxon>
        <taxon>Tracheophyta</taxon>
        <taxon>Spermatophyta</taxon>
        <taxon>Magnoliopsida</taxon>
        <taxon>eudicotyledons</taxon>
        <taxon>Gunneridae</taxon>
        <taxon>Pentapetalae</taxon>
        <taxon>asterids</taxon>
        <taxon>campanulids</taxon>
        <taxon>Asterales</taxon>
        <taxon>Asteraceae</taxon>
        <taxon>Asteroideae</taxon>
        <taxon>Heliantheae alliance</taxon>
        <taxon>Heliantheae</taxon>
        <taxon>Helianthus</taxon>
    </lineage>
</organism>
<name>A0A251VL09_HELAN</name>
<protein>
    <submittedName>
        <fullName evidence="2">Actinidain</fullName>
        <ecNumber evidence="2">3.4.22.14</ecNumber>
    </submittedName>
    <submittedName>
        <fullName evidence="3">Putative peptidase C1A</fullName>
    </submittedName>
</protein>
<dbReference type="SUPFAM" id="SSF54001">
    <property type="entry name" value="Cysteine proteinases"/>
    <property type="match status" value="1"/>
</dbReference>
<reference evidence="3" key="2">
    <citation type="submission" date="2017-02" db="EMBL/GenBank/DDBJ databases">
        <title>Sunflower complete genome.</title>
        <authorList>
            <person name="Langlade N."/>
            <person name="Munos S."/>
        </authorList>
    </citation>
    <scope>NUCLEOTIDE SEQUENCE [LARGE SCALE GENOMIC DNA]</scope>
    <source>
        <tissue evidence="3">Leaves</tissue>
    </source>
</reference>
<evidence type="ECO:0000313" key="2">
    <source>
        <dbReference type="EMBL" id="KAF5821032.1"/>
    </source>
</evidence>
<dbReference type="SMART" id="SM00848">
    <property type="entry name" value="Inhibitor_I29"/>
    <property type="match status" value="1"/>
</dbReference>
<dbReference type="InParanoid" id="A0A251VL09"/>
<dbReference type="InterPro" id="IPR038765">
    <property type="entry name" value="Papain-like_cys_pep_sf"/>
</dbReference>
<gene>
    <name evidence="3" type="ORF">HannXRQ_Chr01g0005871</name>
    <name evidence="2" type="ORF">HanXRQr2_Chr01g0009031</name>
</gene>
<dbReference type="STRING" id="4232.A0A251VL09"/>
<dbReference type="EMBL" id="CM007890">
    <property type="protein sequence ID" value="OTG36280.1"/>
    <property type="molecule type" value="Genomic_DNA"/>
</dbReference>
<dbReference type="Gramene" id="mRNA:HanXRQr2_Chr01g0009031">
    <property type="protein sequence ID" value="mRNA:HanXRQr2_Chr01g0009031"/>
    <property type="gene ID" value="HanXRQr2_Chr01g0009031"/>
</dbReference>
<keyword evidence="2" id="KW-0378">Hydrolase</keyword>
<proteinExistence type="predicted"/>
<dbReference type="InterPro" id="IPR013201">
    <property type="entry name" value="Prot_inhib_I29"/>
</dbReference>
<reference evidence="2" key="3">
    <citation type="submission" date="2020-06" db="EMBL/GenBank/DDBJ databases">
        <title>Helianthus annuus Genome sequencing and assembly Release 2.</title>
        <authorList>
            <person name="Gouzy J."/>
            <person name="Langlade N."/>
            <person name="Munos S."/>
        </authorList>
    </citation>
    <scope>NUCLEOTIDE SEQUENCE</scope>
    <source>
        <tissue evidence="2">Leaves</tissue>
    </source>
</reference>
<sequence length="118" mass="14406">MALVLKKSVVPLRRLLWINNNNQSRDYHISYDDLKALFEEWVIEYDTVYKTAEEKQRRFSIFRDRFWWVKKHNSSGYHDRVGINNLADVTSEELRKRGRRRVLRKANGFAWSFWPEKD</sequence>
<feature type="domain" description="Cathepsin propeptide inhibitor" evidence="1">
    <location>
        <begin position="38"/>
        <end position="94"/>
    </location>
</feature>
<dbReference type="Gene3D" id="1.10.287.2250">
    <property type="match status" value="1"/>
</dbReference>
<dbReference type="OrthoDB" id="681865at2759"/>
<dbReference type="EC" id="3.4.22.14" evidence="2"/>
<dbReference type="AlphaFoldDB" id="A0A251VL09"/>